<dbReference type="InParanoid" id="A0A1B1AFY3"/>
<dbReference type="AlphaFoldDB" id="A0A1B1AFY3"/>
<feature type="transmembrane region" description="Helical" evidence="5">
    <location>
        <begin position="16"/>
        <end position="34"/>
    </location>
</feature>
<feature type="transmembrane region" description="Helical" evidence="5">
    <location>
        <begin position="420"/>
        <end position="436"/>
    </location>
</feature>
<accession>A0A1B1AFY3</accession>
<reference evidence="7 8" key="1">
    <citation type="submission" date="2015-11" db="EMBL/GenBank/DDBJ databases">
        <title>Whole-Genome Sequence of Candidatus Oderbacter manganicum from the National Park Lower Oder Valley, Germany.</title>
        <authorList>
            <person name="Braun B."/>
            <person name="Liere K."/>
            <person name="Szewzyk U."/>
        </authorList>
    </citation>
    <scope>NUCLEOTIDE SEQUENCE [LARGE SCALE GENOMIC DNA]</scope>
    <source>
        <strain evidence="7 8">OTSz_A_272</strain>
    </source>
</reference>
<dbReference type="InterPro" id="IPR007016">
    <property type="entry name" value="O-antigen_ligase-rel_domated"/>
</dbReference>
<feature type="transmembrane region" description="Helical" evidence="5">
    <location>
        <begin position="194"/>
        <end position="210"/>
    </location>
</feature>
<dbReference type="OrthoDB" id="7827596at2"/>
<evidence type="ECO:0000256" key="4">
    <source>
        <dbReference type="ARBA" id="ARBA00023136"/>
    </source>
</evidence>
<dbReference type="Proteomes" id="UP000092498">
    <property type="component" value="Chromosome"/>
</dbReference>
<feature type="transmembrane region" description="Helical" evidence="5">
    <location>
        <begin position="66"/>
        <end position="84"/>
    </location>
</feature>
<organism evidence="7 8">
    <name type="scientific">Candidatus Viadribacter manganicus</name>
    <dbReference type="NCBI Taxonomy" id="1759059"/>
    <lineage>
        <taxon>Bacteria</taxon>
        <taxon>Pseudomonadati</taxon>
        <taxon>Pseudomonadota</taxon>
        <taxon>Alphaproteobacteria</taxon>
        <taxon>Hyphomonadales</taxon>
        <taxon>Hyphomonadaceae</taxon>
        <taxon>Candidatus Viadribacter</taxon>
    </lineage>
</organism>
<feature type="transmembrane region" description="Helical" evidence="5">
    <location>
        <begin position="96"/>
        <end position="115"/>
    </location>
</feature>
<dbReference type="RefSeq" id="WP_066768831.1">
    <property type="nucleotide sequence ID" value="NZ_CP013244.1"/>
</dbReference>
<dbReference type="Pfam" id="PF04932">
    <property type="entry name" value="Wzy_C"/>
    <property type="match status" value="1"/>
</dbReference>
<feature type="transmembrane region" description="Helical" evidence="5">
    <location>
        <begin position="264"/>
        <end position="285"/>
    </location>
</feature>
<protein>
    <recommendedName>
        <fullName evidence="6">O-antigen ligase-related domain-containing protein</fullName>
    </recommendedName>
</protein>
<dbReference type="STRING" id="1759059.ATE48_05830"/>
<evidence type="ECO:0000256" key="1">
    <source>
        <dbReference type="ARBA" id="ARBA00004141"/>
    </source>
</evidence>
<sequence length="441" mass="48373">MISNELGSASPALPAYLLYPVALVSLLIIVFVMVRMRDRAGAFVVGASWLRYVMSAFHTITYRPLAAGMSANALASMGLVIVGLMNINLRHLQLRFLLPFYVLIALAVVSAFGNGGFSSGLITVVSKHAYLIIIILAVYGAMTRARAGDFMASMLWSFLPVFIWQLMSIVFGYGKLTETDVTAMSYIGGYNHEAAFSVTLATCLTAACFATRIDKSLKFTIIIVCVVGIVLANYRTTLVAIAPLLLTYFAASSLGRFPLRDRPFVASALIVIGAITLGVLSLVLAERFNDVSVVGAGDVNFFKPPSEYTVDEGRLLSGRPYIWSSYIYAWMRGDLAEYVIGFGPESWNDTFPLYAHNTLVNYLYEYGIVGVVVILWVWGSMLVSALRVRHPQAGVLVGAHLSYIVLNMATMPMWMIEGNILYGLICGYTLYLLSLQQKRPT</sequence>
<dbReference type="InterPro" id="IPR051533">
    <property type="entry name" value="WaaL-like"/>
</dbReference>
<evidence type="ECO:0000256" key="5">
    <source>
        <dbReference type="SAM" id="Phobius"/>
    </source>
</evidence>
<evidence type="ECO:0000313" key="7">
    <source>
        <dbReference type="EMBL" id="ANP45470.1"/>
    </source>
</evidence>
<keyword evidence="8" id="KW-1185">Reference proteome</keyword>
<keyword evidence="3 5" id="KW-1133">Transmembrane helix</keyword>
<feature type="transmembrane region" description="Helical" evidence="5">
    <location>
        <begin position="154"/>
        <end position="174"/>
    </location>
</feature>
<proteinExistence type="predicted"/>
<evidence type="ECO:0000256" key="2">
    <source>
        <dbReference type="ARBA" id="ARBA00022692"/>
    </source>
</evidence>
<evidence type="ECO:0000256" key="3">
    <source>
        <dbReference type="ARBA" id="ARBA00022989"/>
    </source>
</evidence>
<keyword evidence="4 5" id="KW-0472">Membrane</keyword>
<feature type="transmembrane region" description="Helical" evidence="5">
    <location>
        <begin position="366"/>
        <end position="386"/>
    </location>
</feature>
<evidence type="ECO:0000313" key="8">
    <source>
        <dbReference type="Proteomes" id="UP000092498"/>
    </source>
</evidence>
<feature type="transmembrane region" description="Helical" evidence="5">
    <location>
        <begin position="121"/>
        <end position="142"/>
    </location>
</feature>
<feature type="transmembrane region" description="Helical" evidence="5">
    <location>
        <begin position="41"/>
        <end position="60"/>
    </location>
</feature>
<dbReference type="EMBL" id="CP013244">
    <property type="protein sequence ID" value="ANP45470.1"/>
    <property type="molecule type" value="Genomic_DNA"/>
</dbReference>
<dbReference type="GO" id="GO:0016020">
    <property type="term" value="C:membrane"/>
    <property type="evidence" value="ECO:0007669"/>
    <property type="project" value="UniProtKB-SubCell"/>
</dbReference>
<evidence type="ECO:0000259" key="6">
    <source>
        <dbReference type="Pfam" id="PF04932"/>
    </source>
</evidence>
<feature type="domain" description="O-antigen ligase-related" evidence="6">
    <location>
        <begin position="222"/>
        <end position="374"/>
    </location>
</feature>
<name>A0A1B1AFY3_9PROT</name>
<dbReference type="PANTHER" id="PTHR37422">
    <property type="entry name" value="TEICHURONIC ACID BIOSYNTHESIS PROTEIN TUAE"/>
    <property type="match status" value="1"/>
</dbReference>
<gene>
    <name evidence="7" type="ORF">ATE48_05830</name>
</gene>
<dbReference type="PANTHER" id="PTHR37422:SF13">
    <property type="entry name" value="LIPOPOLYSACCHARIDE BIOSYNTHESIS PROTEIN PA4999-RELATED"/>
    <property type="match status" value="1"/>
</dbReference>
<comment type="subcellular location">
    <subcellularLocation>
        <location evidence="1">Membrane</location>
        <topology evidence="1">Multi-pass membrane protein</topology>
    </subcellularLocation>
</comment>
<dbReference type="KEGG" id="cbot:ATE48_05830"/>
<keyword evidence="2 5" id="KW-0812">Transmembrane</keyword>
<feature type="transmembrane region" description="Helical" evidence="5">
    <location>
        <begin position="217"/>
        <end position="234"/>
    </location>
</feature>